<dbReference type="VEuPathDB" id="FungiDB:ASPFODRAFT_134552"/>
<proteinExistence type="predicted"/>
<sequence>MGNGKIDSFSALCRRKKWMGATRPAMRRPFLAPSGVSTGCLFNNRQDEAAVVAGKADVLEGYGIGPSEAETIDAYPWIGRRVPDPPGPISLARKGNYAQSSLRLMPDFPITNCAPFLPSSVKVAISTGPKGPAASPIHKLAVQNQESPNFKASLTTAIGLVDDTSHIPTLGDNDVPERDVYQVTNRGSRRVFRSRRILISIHHAL</sequence>
<dbReference type="AlphaFoldDB" id="A0A1M3TI61"/>
<organism evidence="1 2">
    <name type="scientific">Aspergillus luchuensis (strain CBS 106.47)</name>
    <dbReference type="NCBI Taxonomy" id="1137211"/>
    <lineage>
        <taxon>Eukaryota</taxon>
        <taxon>Fungi</taxon>
        <taxon>Dikarya</taxon>
        <taxon>Ascomycota</taxon>
        <taxon>Pezizomycotina</taxon>
        <taxon>Eurotiomycetes</taxon>
        <taxon>Eurotiomycetidae</taxon>
        <taxon>Eurotiales</taxon>
        <taxon>Aspergillaceae</taxon>
        <taxon>Aspergillus</taxon>
        <taxon>Aspergillus subgen. Circumdati</taxon>
    </lineage>
</organism>
<dbReference type="EMBL" id="KV878241">
    <property type="protein sequence ID" value="OJZ86458.1"/>
    <property type="molecule type" value="Genomic_DNA"/>
</dbReference>
<name>A0A1M3TI61_ASPLC</name>
<accession>A0A1M3TI61</accession>
<gene>
    <name evidence="1" type="ORF">ASPFODRAFT_134552</name>
</gene>
<reference evidence="2" key="1">
    <citation type="journal article" date="2017" name="Genome Biol.">
        <title>Comparative genomics reveals high biological diversity and specific adaptations in the industrially and medically important fungal genus Aspergillus.</title>
        <authorList>
            <person name="de Vries R.P."/>
            <person name="Riley R."/>
            <person name="Wiebenga A."/>
            <person name="Aguilar-Osorio G."/>
            <person name="Amillis S."/>
            <person name="Uchima C.A."/>
            <person name="Anderluh G."/>
            <person name="Asadollahi M."/>
            <person name="Askin M."/>
            <person name="Barry K."/>
            <person name="Battaglia E."/>
            <person name="Bayram O."/>
            <person name="Benocci T."/>
            <person name="Braus-Stromeyer S.A."/>
            <person name="Caldana C."/>
            <person name="Canovas D."/>
            <person name="Cerqueira G.C."/>
            <person name="Chen F."/>
            <person name="Chen W."/>
            <person name="Choi C."/>
            <person name="Clum A."/>
            <person name="Dos Santos R.A."/>
            <person name="Damasio A.R."/>
            <person name="Diallinas G."/>
            <person name="Emri T."/>
            <person name="Fekete E."/>
            <person name="Flipphi M."/>
            <person name="Freyberg S."/>
            <person name="Gallo A."/>
            <person name="Gournas C."/>
            <person name="Habgood R."/>
            <person name="Hainaut M."/>
            <person name="Harispe M.L."/>
            <person name="Henrissat B."/>
            <person name="Hilden K.S."/>
            <person name="Hope R."/>
            <person name="Hossain A."/>
            <person name="Karabika E."/>
            <person name="Karaffa L."/>
            <person name="Karanyi Z."/>
            <person name="Krasevec N."/>
            <person name="Kuo A."/>
            <person name="Kusch H."/>
            <person name="LaButti K."/>
            <person name="Lagendijk E.L."/>
            <person name="Lapidus A."/>
            <person name="Levasseur A."/>
            <person name="Lindquist E."/>
            <person name="Lipzen A."/>
            <person name="Logrieco A.F."/>
            <person name="MacCabe A."/>
            <person name="Maekelae M.R."/>
            <person name="Malavazi I."/>
            <person name="Melin P."/>
            <person name="Meyer V."/>
            <person name="Mielnichuk N."/>
            <person name="Miskei M."/>
            <person name="Molnar A.P."/>
            <person name="Mule G."/>
            <person name="Ngan C.Y."/>
            <person name="Orejas M."/>
            <person name="Orosz E."/>
            <person name="Ouedraogo J.P."/>
            <person name="Overkamp K.M."/>
            <person name="Park H.-S."/>
            <person name="Perrone G."/>
            <person name="Piumi F."/>
            <person name="Punt P.J."/>
            <person name="Ram A.F."/>
            <person name="Ramon A."/>
            <person name="Rauscher S."/>
            <person name="Record E."/>
            <person name="Riano-Pachon D.M."/>
            <person name="Robert V."/>
            <person name="Roehrig J."/>
            <person name="Ruller R."/>
            <person name="Salamov A."/>
            <person name="Salih N.S."/>
            <person name="Samson R.A."/>
            <person name="Sandor E."/>
            <person name="Sanguinetti M."/>
            <person name="Schuetze T."/>
            <person name="Sepcic K."/>
            <person name="Shelest E."/>
            <person name="Sherlock G."/>
            <person name="Sophianopoulou V."/>
            <person name="Squina F.M."/>
            <person name="Sun H."/>
            <person name="Susca A."/>
            <person name="Todd R.B."/>
            <person name="Tsang A."/>
            <person name="Unkles S.E."/>
            <person name="van de Wiele N."/>
            <person name="van Rossen-Uffink D."/>
            <person name="Oliveira J.V."/>
            <person name="Vesth T.C."/>
            <person name="Visser J."/>
            <person name="Yu J.-H."/>
            <person name="Zhou M."/>
            <person name="Andersen M.R."/>
            <person name="Archer D.B."/>
            <person name="Baker S.E."/>
            <person name="Benoit I."/>
            <person name="Brakhage A.A."/>
            <person name="Braus G.H."/>
            <person name="Fischer R."/>
            <person name="Frisvad J.C."/>
            <person name="Goldman G.H."/>
            <person name="Houbraken J."/>
            <person name="Oakley B."/>
            <person name="Pocsi I."/>
            <person name="Scazzocchio C."/>
            <person name="Seiboth B."/>
            <person name="vanKuyk P.A."/>
            <person name="Wortman J."/>
            <person name="Dyer P.S."/>
            <person name="Grigoriev I.V."/>
        </authorList>
    </citation>
    <scope>NUCLEOTIDE SEQUENCE [LARGE SCALE GENOMIC DNA]</scope>
    <source>
        <strain evidence="2">CBS 106.47</strain>
    </source>
</reference>
<evidence type="ECO:0000313" key="1">
    <source>
        <dbReference type="EMBL" id="OJZ86458.1"/>
    </source>
</evidence>
<protein>
    <submittedName>
        <fullName evidence="1">Uncharacterized protein</fullName>
    </submittedName>
</protein>
<evidence type="ECO:0000313" key="2">
    <source>
        <dbReference type="Proteomes" id="UP000184063"/>
    </source>
</evidence>
<dbReference type="OrthoDB" id="10411336at2759"/>
<dbReference type="Proteomes" id="UP000184063">
    <property type="component" value="Unassembled WGS sequence"/>
</dbReference>